<reference evidence="1" key="1">
    <citation type="journal article" date="2023" name="Mol. Phylogenet. Evol.">
        <title>Genome-scale phylogeny and comparative genomics of the fungal order Sordariales.</title>
        <authorList>
            <person name="Hensen N."/>
            <person name="Bonometti L."/>
            <person name="Westerberg I."/>
            <person name="Brannstrom I.O."/>
            <person name="Guillou S."/>
            <person name="Cros-Aarteil S."/>
            <person name="Calhoun S."/>
            <person name="Haridas S."/>
            <person name="Kuo A."/>
            <person name="Mondo S."/>
            <person name="Pangilinan J."/>
            <person name="Riley R."/>
            <person name="LaButti K."/>
            <person name="Andreopoulos B."/>
            <person name="Lipzen A."/>
            <person name="Chen C."/>
            <person name="Yan M."/>
            <person name="Daum C."/>
            <person name="Ng V."/>
            <person name="Clum A."/>
            <person name="Steindorff A."/>
            <person name="Ohm R.A."/>
            <person name="Martin F."/>
            <person name="Silar P."/>
            <person name="Natvig D.O."/>
            <person name="Lalanne C."/>
            <person name="Gautier V."/>
            <person name="Ament-Velasquez S.L."/>
            <person name="Kruys A."/>
            <person name="Hutchinson M.I."/>
            <person name="Powell A.J."/>
            <person name="Barry K."/>
            <person name="Miller A.N."/>
            <person name="Grigoriev I.V."/>
            <person name="Debuchy R."/>
            <person name="Gladieux P."/>
            <person name="Hiltunen Thoren M."/>
            <person name="Johannesson H."/>
        </authorList>
    </citation>
    <scope>NUCLEOTIDE SEQUENCE</scope>
    <source>
        <strain evidence="1">FGSC 1904</strain>
    </source>
</reference>
<dbReference type="Proteomes" id="UP001281003">
    <property type="component" value="Unassembled WGS sequence"/>
</dbReference>
<sequence>MSANVSKIKPVEVTIRSESTDAVAQTGQLYDPSHPLHPFHPPFEKLVSLLFWHVDPRLDKQESEQMALGMMRVLVKKYRQDIDTYSVATFTKRLKDPEFAEFVKGFARVWLAERAKRIEWQIILAGLEELKEKRRVALIRALEFVHDFIRERGLGGSMGRGSSFQPGHFGSLVIWKIVSCQAPVVRGDGAKKHWGPLIVSQLPIDKESRLVVVSVETCWLHLLSSQVFLSGRSRVRLMDGEMDSARGYNGRGAANSLKWQAAPGSMCASWLSVLPPSSLCACDSLLRLPNGLSPILLVEKSELCGGKCWPEPGNGNGGYQFEQGLLSQFAPGGLADVGVVRWGVREGQVVGGDGAGGRLPRSDGSVIGSRWEEQLVATRRGYL</sequence>
<proteinExistence type="predicted"/>
<organism evidence="1 2">
    <name type="scientific">Sordaria brevicollis</name>
    <dbReference type="NCBI Taxonomy" id="83679"/>
    <lineage>
        <taxon>Eukaryota</taxon>
        <taxon>Fungi</taxon>
        <taxon>Dikarya</taxon>
        <taxon>Ascomycota</taxon>
        <taxon>Pezizomycotina</taxon>
        <taxon>Sordariomycetes</taxon>
        <taxon>Sordariomycetidae</taxon>
        <taxon>Sordariales</taxon>
        <taxon>Sordariaceae</taxon>
        <taxon>Sordaria</taxon>
    </lineage>
</organism>
<keyword evidence="2" id="KW-1185">Reference proteome</keyword>
<name>A0AAE0UFM4_SORBR</name>
<dbReference type="AlphaFoldDB" id="A0AAE0UFM4"/>
<gene>
    <name evidence="1" type="ORF">B0T20DRAFT_493501</name>
</gene>
<dbReference type="EMBL" id="JAUTDP010000002">
    <property type="protein sequence ID" value="KAK3402293.1"/>
    <property type="molecule type" value="Genomic_DNA"/>
</dbReference>
<comment type="caution">
    <text evidence="1">The sequence shown here is derived from an EMBL/GenBank/DDBJ whole genome shotgun (WGS) entry which is preliminary data.</text>
</comment>
<evidence type="ECO:0000313" key="1">
    <source>
        <dbReference type="EMBL" id="KAK3402293.1"/>
    </source>
</evidence>
<accession>A0AAE0UFM4</accession>
<protein>
    <submittedName>
        <fullName evidence="1">Uncharacterized protein</fullName>
    </submittedName>
</protein>
<reference evidence="1" key="2">
    <citation type="submission" date="2023-07" db="EMBL/GenBank/DDBJ databases">
        <authorList>
            <consortium name="Lawrence Berkeley National Laboratory"/>
            <person name="Haridas S."/>
            <person name="Hensen N."/>
            <person name="Bonometti L."/>
            <person name="Westerberg I."/>
            <person name="Brannstrom I.O."/>
            <person name="Guillou S."/>
            <person name="Cros-Aarteil S."/>
            <person name="Calhoun S."/>
            <person name="Kuo A."/>
            <person name="Mondo S."/>
            <person name="Pangilinan J."/>
            <person name="Riley R."/>
            <person name="LaButti K."/>
            <person name="Andreopoulos B."/>
            <person name="Lipzen A."/>
            <person name="Chen C."/>
            <person name="Yanf M."/>
            <person name="Daum C."/>
            <person name="Ng V."/>
            <person name="Clum A."/>
            <person name="Steindorff A."/>
            <person name="Ohm R."/>
            <person name="Martin F."/>
            <person name="Silar P."/>
            <person name="Natvig D."/>
            <person name="Lalanne C."/>
            <person name="Gautier V."/>
            <person name="Ament-velasquez S.L."/>
            <person name="Kruys A."/>
            <person name="Hutchinson M.I."/>
            <person name="Powell A.J."/>
            <person name="Barry K."/>
            <person name="Miller A.N."/>
            <person name="Grigoriev I.V."/>
            <person name="Debuchy R."/>
            <person name="Gladieux P."/>
            <person name="Thoren M.H."/>
            <person name="Johannesson H."/>
        </authorList>
    </citation>
    <scope>NUCLEOTIDE SEQUENCE</scope>
    <source>
        <strain evidence="1">FGSC 1904</strain>
    </source>
</reference>
<evidence type="ECO:0000313" key="2">
    <source>
        <dbReference type="Proteomes" id="UP001281003"/>
    </source>
</evidence>